<evidence type="ECO:0000313" key="4">
    <source>
        <dbReference type="Proteomes" id="UP000271010"/>
    </source>
</evidence>
<evidence type="ECO:0000256" key="1">
    <source>
        <dbReference type="ARBA" id="ARBA00022723"/>
    </source>
</evidence>
<dbReference type="OrthoDB" id="9784009at2"/>
<dbReference type="InterPro" id="IPR001279">
    <property type="entry name" value="Metallo-B-lactamas"/>
</dbReference>
<keyword evidence="1" id="KW-0479">Metal-binding</keyword>
<dbReference type="EMBL" id="RJJE01000002">
    <property type="protein sequence ID" value="RNI32435.1"/>
    <property type="molecule type" value="Genomic_DNA"/>
</dbReference>
<dbReference type="Gene3D" id="3.40.250.10">
    <property type="entry name" value="Rhodanese-like domain"/>
    <property type="match status" value="2"/>
</dbReference>
<feature type="domain" description="Rhodanese" evidence="2">
    <location>
        <begin position="362"/>
        <end position="423"/>
    </location>
</feature>
<dbReference type="GO" id="GO:0050313">
    <property type="term" value="F:sulfur dioxygenase activity"/>
    <property type="evidence" value="ECO:0007669"/>
    <property type="project" value="InterPro"/>
</dbReference>
<dbReference type="GO" id="GO:0016787">
    <property type="term" value="F:hydrolase activity"/>
    <property type="evidence" value="ECO:0007669"/>
    <property type="project" value="UniProtKB-KW"/>
</dbReference>
<evidence type="ECO:0000259" key="2">
    <source>
        <dbReference type="PROSITE" id="PS50206"/>
    </source>
</evidence>
<proteinExistence type="predicted"/>
<dbReference type="InterPro" id="IPR051682">
    <property type="entry name" value="Mito_Persulfide_Diox"/>
</dbReference>
<dbReference type="RefSeq" id="WP_123131735.1">
    <property type="nucleotide sequence ID" value="NZ_RJJE01000002.1"/>
</dbReference>
<reference evidence="3 4" key="1">
    <citation type="submission" date="2018-11" db="EMBL/GenBank/DDBJ databases">
        <title>Rufibacter latericius sp. nov., isolated from water in Baiyang Lake.</title>
        <authorList>
            <person name="Yang Y."/>
        </authorList>
    </citation>
    <scope>NUCLEOTIDE SEQUENCE [LARGE SCALE GENOMIC DNA]</scope>
    <source>
        <strain evidence="3 4">MCC P1</strain>
    </source>
</reference>
<comment type="caution">
    <text evidence="3">The sequence shown here is derived from an EMBL/GenBank/DDBJ whole genome shotgun (WGS) entry which is preliminary data.</text>
</comment>
<dbReference type="Proteomes" id="UP000271010">
    <property type="component" value="Unassembled WGS sequence"/>
</dbReference>
<dbReference type="Gene3D" id="3.60.15.10">
    <property type="entry name" value="Ribonuclease Z/Hydroxyacylglutathione hydrolase-like"/>
    <property type="match status" value="1"/>
</dbReference>
<dbReference type="SMART" id="SM00450">
    <property type="entry name" value="RHOD"/>
    <property type="match status" value="1"/>
</dbReference>
<dbReference type="GO" id="GO:0046872">
    <property type="term" value="F:metal ion binding"/>
    <property type="evidence" value="ECO:0007669"/>
    <property type="project" value="UniProtKB-KW"/>
</dbReference>
<dbReference type="InterPro" id="IPR036873">
    <property type="entry name" value="Rhodanese-like_dom_sf"/>
</dbReference>
<dbReference type="CDD" id="cd07724">
    <property type="entry name" value="POD-like_MBL-fold"/>
    <property type="match status" value="1"/>
</dbReference>
<dbReference type="Pfam" id="PF00581">
    <property type="entry name" value="Rhodanese"/>
    <property type="match status" value="2"/>
</dbReference>
<dbReference type="Pfam" id="PF00753">
    <property type="entry name" value="Lactamase_B"/>
    <property type="match status" value="1"/>
</dbReference>
<dbReference type="InterPro" id="IPR001763">
    <property type="entry name" value="Rhodanese-like_dom"/>
</dbReference>
<keyword evidence="3" id="KW-0378">Hydrolase</keyword>
<dbReference type="GO" id="GO:0006749">
    <property type="term" value="P:glutathione metabolic process"/>
    <property type="evidence" value="ECO:0007669"/>
    <property type="project" value="InterPro"/>
</dbReference>
<dbReference type="SUPFAM" id="SSF52821">
    <property type="entry name" value="Rhodanese/Cell cycle control phosphatase"/>
    <property type="match status" value="2"/>
</dbReference>
<dbReference type="InterPro" id="IPR001307">
    <property type="entry name" value="Thiosulphate_STrfase_CS"/>
</dbReference>
<sequence length="445" mass="48908">MKIEQFEDKGLAHFSYIVMSDAEIAVIDPARDPKPYEEYAMLHDARITAVIETHPHADFVSGHLELSEARQATIYVSKRAGATYKHTPFDDGNTIRIGQVTLQAMNTPGHSPDSISILLRDEEGKEHAVFTGDTLFIGDVGRPDLREKVGKETAAREELARQMYRSTREKLMTLPNHVLVYPAHGAGSLCGKALSDAKSSTIGAEKASNPALQPMTEDEFVAFLTADQPFMPKYFAYDVQLNLKGAPKFLPSIKQVPIIPADHPLDEDSLLIDTRPEEQFKQGHLPGAINLQDGPKFETWLGAIVGPEEPFYLIGEDEEKLRELICRTASIGYEGLISGAMPLPPAGTAQLPGLDVAAFKASPEQYTVVDVRNRNEVKEKKVFPHALEIPLPELRERVAEIPVDKPIVVHCAAGYRSAAAVSIIAPAISQVPVYDLGEAIKEFNQ</sequence>
<dbReference type="SMART" id="SM00849">
    <property type="entry name" value="Lactamase_B"/>
    <property type="match status" value="1"/>
</dbReference>
<dbReference type="AlphaFoldDB" id="A0A3M9N4W2"/>
<dbReference type="GO" id="GO:0070813">
    <property type="term" value="P:hydrogen sulfide metabolic process"/>
    <property type="evidence" value="ECO:0007669"/>
    <property type="project" value="TreeGrafter"/>
</dbReference>
<name>A0A3M9N4W2_9BACT</name>
<dbReference type="PROSITE" id="PS50206">
    <property type="entry name" value="RHODANESE_3"/>
    <property type="match status" value="2"/>
</dbReference>
<dbReference type="FunFam" id="3.60.15.10:FF:000030">
    <property type="entry name" value="Metallo-beta-lactamase family protein"/>
    <property type="match status" value="1"/>
</dbReference>
<feature type="domain" description="Rhodanese" evidence="2">
    <location>
        <begin position="265"/>
        <end position="291"/>
    </location>
</feature>
<dbReference type="GO" id="GO:0004792">
    <property type="term" value="F:thiosulfate-cyanide sulfurtransferase activity"/>
    <property type="evidence" value="ECO:0007669"/>
    <property type="project" value="InterPro"/>
</dbReference>
<dbReference type="InterPro" id="IPR044528">
    <property type="entry name" value="POD-like_MBL-fold"/>
</dbReference>
<protein>
    <submittedName>
        <fullName evidence="3">MBL fold metallo-hydrolase</fullName>
    </submittedName>
</protein>
<accession>A0A3M9N4W2</accession>
<dbReference type="InterPro" id="IPR036866">
    <property type="entry name" value="RibonucZ/Hydroxyglut_hydro"/>
</dbReference>
<gene>
    <name evidence="3" type="ORF">EFA69_03685</name>
</gene>
<dbReference type="PROSITE" id="PS00380">
    <property type="entry name" value="RHODANESE_1"/>
    <property type="match status" value="1"/>
</dbReference>
<dbReference type="SUPFAM" id="SSF56281">
    <property type="entry name" value="Metallo-hydrolase/oxidoreductase"/>
    <property type="match status" value="1"/>
</dbReference>
<dbReference type="PANTHER" id="PTHR43084:SF1">
    <property type="entry name" value="PERSULFIDE DIOXYGENASE ETHE1, MITOCHONDRIAL"/>
    <property type="match status" value="1"/>
</dbReference>
<keyword evidence="4" id="KW-1185">Reference proteome</keyword>
<organism evidence="3 4">
    <name type="scientific">Rufibacter immobilis</name>
    <dbReference type="NCBI Taxonomy" id="1348778"/>
    <lineage>
        <taxon>Bacteria</taxon>
        <taxon>Pseudomonadati</taxon>
        <taxon>Bacteroidota</taxon>
        <taxon>Cytophagia</taxon>
        <taxon>Cytophagales</taxon>
        <taxon>Hymenobacteraceae</taxon>
        <taxon>Rufibacter</taxon>
    </lineage>
</organism>
<evidence type="ECO:0000313" key="3">
    <source>
        <dbReference type="EMBL" id="RNI32435.1"/>
    </source>
</evidence>
<dbReference type="PANTHER" id="PTHR43084">
    <property type="entry name" value="PERSULFIDE DIOXYGENASE ETHE1"/>
    <property type="match status" value="1"/>
</dbReference>